<dbReference type="InterPro" id="IPR043502">
    <property type="entry name" value="DNA/RNA_pol_sf"/>
</dbReference>
<protein>
    <submittedName>
        <fullName evidence="2">Uncharacterized mitochondrial protein AtMg00860-like</fullName>
    </submittedName>
</protein>
<name>A0A9C6TRB2_ARADU</name>
<accession>A0A9C6TRB2</accession>
<dbReference type="KEGG" id="adu:127744962"/>
<dbReference type="InterPro" id="IPR043128">
    <property type="entry name" value="Rev_trsase/Diguanyl_cyclase"/>
</dbReference>
<dbReference type="Proteomes" id="UP000515211">
    <property type="component" value="Chromosome 2"/>
</dbReference>
<dbReference type="RefSeq" id="XP_052113828.1">
    <property type="nucleotide sequence ID" value="XM_052257868.1"/>
</dbReference>
<dbReference type="AlphaFoldDB" id="A0A9C6TRB2"/>
<dbReference type="FunFam" id="3.30.70.270:FF:000063">
    <property type="entry name" value="Zinc knuckle domaincontaining protein"/>
    <property type="match status" value="1"/>
</dbReference>
<organism evidence="1 2">
    <name type="scientific">Arachis duranensis</name>
    <name type="common">Wild peanut</name>
    <dbReference type="NCBI Taxonomy" id="130453"/>
    <lineage>
        <taxon>Eukaryota</taxon>
        <taxon>Viridiplantae</taxon>
        <taxon>Streptophyta</taxon>
        <taxon>Embryophyta</taxon>
        <taxon>Tracheophyta</taxon>
        <taxon>Spermatophyta</taxon>
        <taxon>Magnoliopsida</taxon>
        <taxon>eudicotyledons</taxon>
        <taxon>Gunneridae</taxon>
        <taxon>Pentapetalae</taxon>
        <taxon>rosids</taxon>
        <taxon>fabids</taxon>
        <taxon>Fabales</taxon>
        <taxon>Fabaceae</taxon>
        <taxon>Papilionoideae</taxon>
        <taxon>50 kb inversion clade</taxon>
        <taxon>dalbergioids sensu lato</taxon>
        <taxon>Dalbergieae</taxon>
        <taxon>Pterocarpus clade</taxon>
        <taxon>Arachis</taxon>
    </lineage>
</organism>
<dbReference type="PANTHER" id="PTHR34072:SF52">
    <property type="entry name" value="RIBONUCLEASE H"/>
    <property type="match status" value="1"/>
</dbReference>
<reference evidence="1" key="1">
    <citation type="journal article" date="2016" name="Nat. Genet.">
        <title>The genome sequences of Arachis duranensis and Arachis ipaensis, the diploid ancestors of cultivated peanut.</title>
        <authorList>
            <person name="Bertioli D.J."/>
            <person name="Cannon S.B."/>
            <person name="Froenicke L."/>
            <person name="Huang G."/>
            <person name="Farmer A.D."/>
            <person name="Cannon E.K."/>
            <person name="Liu X."/>
            <person name="Gao D."/>
            <person name="Clevenger J."/>
            <person name="Dash S."/>
            <person name="Ren L."/>
            <person name="Moretzsohn M.C."/>
            <person name="Shirasawa K."/>
            <person name="Huang W."/>
            <person name="Vidigal B."/>
            <person name="Abernathy B."/>
            <person name="Chu Y."/>
            <person name="Niederhuth C.E."/>
            <person name="Umale P."/>
            <person name="Araujo A.C."/>
            <person name="Kozik A."/>
            <person name="Kim K.D."/>
            <person name="Burow M.D."/>
            <person name="Varshney R.K."/>
            <person name="Wang X."/>
            <person name="Zhang X."/>
            <person name="Barkley N."/>
            <person name="Guimaraes P.M."/>
            <person name="Isobe S."/>
            <person name="Guo B."/>
            <person name="Liao B."/>
            <person name="Stalker H.T."/>
            <person name="Schmitz R.J."/>
            <person name="Scheffler B.E."/>
            <person name="Leal-Bertioli S.C."/>
            <person name="Xun X."/>
            <person name="Jackson S.A."/>
            <person name="Michelmore R."/>
            <person name="Ozias-Akins P."/>
        </authorList>
    </citation>
    <scope>NUCLEOTIDE SEQUENCE [LARGE SCALE GENOMIC DNA]</scope>
    <source>
        <strain evidence="1">cv. V14167</strain>
    </source>
</reference>
<keyword evidence="1" id="KW-1185">Reference proteome</keyword>
<proteinExistence type="predicted"/>
<dbReference type="GeneID" id="127744962"/>
<dbReference type="SUPFAM" id="SSF56672">
    <property type="entry name" value="DNA/RNA polymerases"/>
    <property type="match status" value="1"/>
</dbReference>
<gene>
    <name evidence="2" type="primary">LOC127744962</name>
</gene>
<evidence type="ECO:0000313" key="1">
    <source>
        <dbReference type="Proteomes" id="UP000515211"/>
    </source>
</evidence>
<reference evidence="2" key="2">
    <citation type="submission" date="2025-08" db="UniProtKB">
        <authorList>
            <consortium name="RefSeq"/>
        </authorList>
    </citation>
    <scope>IDENTIFICATION</scope>
    <source>
        <tissue evidence="2">Whole plant</tissue>
    </source>
</reference>
<dbReference type="Gene3D" id="3.30.70.270">
    <property type="match status" value="1"/>
</dbReference>
<dbReference type="PANTHER" id="PTHR34072">
    <property type="entry name" value="ENZYMATIC POLYPROTEIN-RELATED"/>
    <property type="match status" value="1"/>
</dbReference>
<sequence length="130" mass="14844">MDPAKVEAVMNWERPTSVTEIRSFLGLAGYYWRFIKGFSQLALPSTKLTWKDVPFVWTLECEEIFLALKSTDQVSSFSAYSDKMYYGGVGTVIHKGDCEYMAYLLPLYLIEILASHHGSEELFNELLALN</sequence>
<evidence type="ECO:0000313" key="2">
    <source>
        <dbReference type="RefSeq" id="XP_052113828.1"/>
    </source>
</evidence>